<dbReference type="GO" id="GO:0006355">
    <property type="term" value="P:regulation of DNA-templated transcription"/>
    <property type="evidence" value="ECO:0007669"/>
    <property type="project" value="InterPro"/>
</dbReference>
<dbReference type="RefSeq" id="WP_153414184.1">
    <property type="nucleotide sequence ID" value="NZ_WEGK01000014.1"/>
</dbReference>
<evidence type="ECO:0000313" key="3">
    <source>
        <dbReference type="Proteomes" id="UP000438448"/>
    </source>
</evidence>
<accession>A0A7K0DB18</accession>
<dbReference type="SUPFAM" id="SSF46894">
    <property type="entry name" value="C-terminal effector domain of the bipartite response regulators"/>
    <property type="match status" value="1"/>
</dbReference>
<organism evidence="2 3">
    <name type="scientific">Nocardia macrotermitis</name>
    <dbReference type="NCBI Taxonomy" id="2585198"/>
    <lineage>
        <taxon>Bacteria</taxon>
        <taxon>Bacillati</taxon>
        <taxon>Actinomycetota</taxon>
        <taxon>Actinomycetes</taxon>
        <taxon>Mycobacteriales</taxon>
        <taxon>Nocardiaceae</taxon>
        <taxon>Nocardia</taxon>
    </lineage>
</organism>
<dbReference type="InterPro" id="IPR000792">
    <property type="entry name" value="Tscrpt_reg_LuxR_C"/>
</dbReference>
<dbReference type="PANTHER" id="PTHR34293">
    <property type="entry name" value="HTH-TYPE TRANSCRIPTIONAL REGULATOR TRMBL2"/>
    <property type="match status" value="1"/>
</dbReference>
<evidence type="ECO:0000259" key="1">
    <source>
        <dbReference type="SMART" id="SM00421"/>
    </source>
</evidence>
<dbReference type="Proteomes" id="UP000438448">
    <property type="component" value="Unassembled WGS sequence"/>
</dbReference>
<name>A0A7K0DB18_9NOCA</name>
<dbReference type="SMART" id="SM00421">
    <property type="entry name" value="HTH_LUXR"/>
    <property type="match status" value="1"/>
</dbReference>
<protein>
    <recommendedName>
        <fullName evidence="1">HTH luxR-type domain-containing protein</fullName>
    </recommendedName>
</protein>
<proteinExistence type="predicted"/>
<dbReference type="GO" id="GO:0003677">
    <property type="term" value="F:DNA binding"/>
    <property type="evidence" value="ECO:0007669"/>
    <property type="project" value="InterPro"/>
</dbReference>
<gene>
    <name evidence="2" type="ORF">NRB20_56200</name>
</gene>
<dbReference type="OrthoDB" id="4266042at2"/>
<reference evidence="2 3" key="1">
    <citation type="submission" date="2019-10" db="EMBL/GenBank/DDBJ databases">
        <title>Nocardia macrotermitis sp. nov. and Nocardia aurantia sp. nov., isolated from the gut of fungus growing-termite Macrotermes natalensis.</title>
        <authorList>
            <person name="Benndorf R."/>
            <person name="Schwitalla J."/>
            <person name="Martin K."/>
            <person name="De Beer W."/>
            <person name="Kaster A.-K."/>
            <person name="Vollmers J."/>
            <person name="Poulsen M."/>
            <person name="Beemelmanns C."/>
        </authorList>
    </citation>
    <scope>NUCLEOTIDE SEQUENCE [LARGE SCALE GENOMIC DNA]</scope>
    <source>
        <strain evidence="2 3">RB20</strain>
    </source>
</reference>
<feature type="domain" description="HTH luxR-type" evidence="1">
    <location>
        <begin position="150"/>
        <end position="204"/>
    </location>
</feature>
<dbReference type="EMBL" id="WEGK01000014">
    <property type="protein sequence ID" value="MQY22502.1"/>
    <property type="molecule type" value="Genomic_DNA"/>
</dbReference>
<dbReference type="PANTHER" id="PTHR34293:SF1">
    <property type="entry name" value="HTH-TYPE TRANSCRIPTIONAL REGULATOR TRMBL2"/>
    <property type="match status" value="1"/>
</dbReference>
<dbReference type="Gene3D" id="1.10.10.10">
    <property type="entry name" value="Winged helix-like DNA-binding domain superfamily/Winged helix DNA-binding domain"/>
    <property type="match status" value="1"/>
</dbReference>
<dbReference type="AlphaFoldDB" id="A0A7K0DB18"/>
<sequence>MAQTQSVTVVRGHQELTERTAHLYAAATTSFDCAAKDHVTWHNGRHSRLAPTVALRKLYRPSALLDPSLSQHLHTMVERGAGVRISDEEITETIILDRRVAILAGDTSHGLRSYSIVTVPEVVHGVVSLFDAIWRAATEFAVYDRDLDELRRLAPRILDQLNTGATDESAARVLGLSVRTYRRRVAELMTALGASSRFQAGARAQELGLI</sequence>
<evidence type="ECO:0000313" key="2">
    <source>
        <dbReference type="EMBL" id="MQY22502.1"/>
    </source>
</evidence>
<dbReference type="InterPro" id="IPR016032">
    <property type="entry name" value="Sig_transdc_resp-reg_C-effctor"/>
</dbReference>
<dbReference type="InterPro" id="IPR036388">
    <property type="entry name" value="WH-like_DNA-bd_sf"/>
</dbReference>
<dbReference type="InterPro" id="IPR051797">
    <property type="entry name" value="TrmB-like"/>
</dbReference>
<keyword evidence="3" id="KW-1185">Reference proteome</keyword>
<comment type="caution">
    <text evidence="2">The sequence shown here is derived from an EMBL/GenBank/DDBJ whole genome shotgun (WGS) entry which is preliminary data.</text>
</comment>